<dbReference type="GO" id="GO:0016887">
    <property type="term" value="F:ATP hydrolysis activity"/>
    <property type="evidence" value="ECO:0007669"/>
    <property type="project" value="TreeGrafter"/>
</dbReference>
<dbReference type="RefSeq" id="WP_077720850.1">
    <property type="nucleotide sequence ID" value="NZ_CP019699.1"/>
</dbReference>
<dbReference type="EMBL" id="CP019699">
    <property type="protein sequence ID" value="AQS56983.1"/>
    <property type="molecule type" value="Genomic_DNA"/>
</dbReference>
<evidence type="ECO:0000313" key="1">
    <source>
        <dbReference type="EMBL" id="AQS56983.1"/>
    </source>
</evidence>
<dbReference type="InterPro" id="IPR027417">
    <property type="entry name" value="P-loop_NTPase"/>
</dbReference>
<dbReference type="InterPro" id="IPR050625">
    <property type="entry name" value="ParA/MinD_ATPase"/>
</dbReference>
<dbReference type="Gene3D" id="3.40.50.300">
    <property type="entry name" value="P-loop containing nucleotide triphosphate hydrolases"/>
    <property type="match status" value="1"/>
</dbReference>
<dbReference type="PANTHER" id="PTHR43384">
    <property type="entry name" value="SEPTUM SITE-DETERMINING PROTEIN MIND HOMOLOG, CHLOROPLASTIC-RELATED"/>
    <property type="match status" value="1"/>
</dbReference>
<dbReference type="GO" id="GO:0005524">
    <property type="term" value="F:ATP binding"/>
    <property type="evidence" value="ECO:0007669"/>
    <property type="project" value="TreeGrafter"/>
</dbReference>
<organism evidence="1 2">
    <name type="scientific">Novibacillus thermophilus</name>
    <dbReference type="NCBI Taxonomy" id="1471761"/>
    <lineage>
        <taxon>Bacteria</taxon>
        <taxon>Bacillati</taxon>
        <taxon>Bacillota</taxon>
        <taxon>Bacilli</taxon>
        <taxon>Bacillales</taxon>
        <taxon>Thermoactinomycetaceae</taxon>
        <taxon>Novibacillus</taxon>
    </lineage>
</organism>
<sequence>MITIATGVPALDHKIAETFTESTILKTEDQLNTLHTPLVVWSYYLINGRNNAQKKERVRQWLVHFRQEKITSVFLCPYEDWIYELEKDGFTGLVPITNNNVPIKRLFNIIEDSLKQTEREATPQLIFTDDPTETKLEDTIQKTNVWAFWSAKPGMGVSTLTQSLAIELAKAGHKTLLIEWDTTYPSVPFTFGLADRTRCLEKWVMDVESGVNPRIQDYLLNKERWLSEHKDRGIRKAIQKLPDNFYVLAPSNEIKPWEPLTSKVGTIKKTLEDVKELGFSMVIVDVPSEVTHSATAVTFQKADHSFVVVDGKGSHAVLTKMAVDFIEKELGISFHLVLNRVDEGEVKNIQKGMDKHAVLHIPFDTSLGKRSLELNPSPGEEYRTVLIDFLRDEGFIQEPEKKRKWLGSKAMKKRKNKAEEKPNELAAFLKFSS</sequence>
<dbReference type="KEGG" id="ntr:B0W44_15755"/>
<dbReference type="SUPFAM" id="SSF52540">
    <property type="entry name" value="P-loop containing nucleoside triphosphate hydrolases"/>
    <property type="match status" value="1"/>
</dbReference>
<name>A0A1U9KAH9_9BACL</name>
<dbReference type="Proteomes" id="UP000188603">
    <property type="component" value="Chromosome"/>
</dbReference>
<keyword evidence="2" id="KW-1185">Reference proteome</keyword>
<dbReference type="GO" id="GO:0009898">
    <property type="term" value="C:cytoplasmic side of plasma membrane"/>
    <property type="evidence" value="ECO:0007669"/>
    <property type="project" value="TreeGrafter"/>
</dbReference>
<gene>
    <name evidence="1" type="ORF">B0W44_15755</name>
</gene>
<dbReference type="GO" id="GO:0005829">
    <property type="term" value="C:cytosol"/>
    <property type="evidence" value="ECO:0007669"/>
    <property type="project" value="TreeGrafter"/>
</dbReference>
<evidence type="ECO:0000313" key="2">
    <source>
        <dbReference type="Proteomes" id="UP000188603"/>
    </source>
</evidence>
<protein>
    <recommendedName>
        <fullName evidence="3">AAA domain-containing protein</fullName>
    </recommendedName>
</protein>
<accession>A0A1U9KAH9</accession>
<dbReference type="GO" id="GO:0051782">
    <property type="term" value="P:negative regulation of cell division"/>
    <property type="evidence" value="ECO:0007669"/>
    <property type="project" value="TreeGrafter"/>
</dbReference>
<reference evidence="1 2" key="1">
    <citation type="journal article" date="2015" name="Int. J. Syst. Evol. Microbiol.">
        <title>Novibacillus thermophilus gen. nov., sp. nov., a Gram-staining-negative and moderately thermophilic member of the family Thermoactinomycetaceae.</title>
        <authorList>
            <person name="Yang G."/>
            <person name="Chen J."/>
            <person name="Zhou S."/>
        </authorList>
    </citation>
    <scope>NUCLEOTIDE SEQUENCE [LARGE SCALE GENOMIC DNA]</scope>
    <source>
        <strain evidence="1 2">SG-1</strain>
    </source>
</reference>
<dbReference type="STRING" id="1471761.B0W44_15755"/>
<evidence type="ECO:0008006" key="3">
    <source>
        <dbReference type="Google" id="ProtNLM"/>
    </source>
</evidence>
<proteinExistence type="predicted"/>
<dbReference type="PANTHER" id="PTHR43384:SF10">
    <property type="entry name" value="ATPASE INVOLVED IN CHROMOSOME PARTITIONING, PARA_MIND FAMILY"/>
    <property type="match status" value="1"/>
</dbReference>
<dbReference type="AlphaFoldDB" id="A0A1U9KAH9"/>